<keyword evidence="1" id="KW-1133">Transmembrane helix</keyword>
<evidence type="ECO:0000256" key="1">
    <source>
        <dbReference type="SAM" id="Phobius"/>
    </source>
</evidence>
<accession>A0A328P137</accession>
<feature type="transmembrane region" description="Helical" evidence="1">
    <location>
        <begin position="44"/>
        <end position="62"/>
    </location>
</feature>
<dbReference type="AlphaFoldDB" id="A0A328P137"/>
<comment type="caution">
    <text evidence="2">The sequence shown here is derived from an EMBL/GenBank/DDBJ whole genome shotgun (WGS) entry which is preliminary data.</text>
</comment>
<feature type="transmembrane region" description="Helical" evidence="1">
    <location>
        <begin position="74"/>
        <end position="96"/>
    </location>
</feature>
<evidence type="ECO:0000313" key="3">
    <source>
        <dbReference type="Proteomes" id="UP000248926"/>
    </source>
</evidence>
<evidence type="ECO:0000313" key="2">
    <source>
        <dbReference type="EMBL" id="RAO75900.1"/>
    </source>
</evidence>
<keyword evidence="1" id="KW-0472">Membrane</keyword>
<sequence>MIAFRVREMSQAERRRMMLAGVPILAATWVAALGHSAVVYLPLLVVVILIYTFFYGMIFRALEIAEQPQRRIRFYAGVIGVELVCIAVAFGVHSLLV</sequence>
<name>A0A328P137_9GAMM</name>
<proteinExistence type="predicted"/>
<keyword evidence="1" id="KW-0812">Transmembrane</keyword>
<gene>
    <name evidence="2" type="ORF">CA260_17900</name>
</gene>
<keyword evidence="3" id="KW-1185">Reference proteome</keyword>
<reference evidence="2 3" key="1">
    <citation type="journal article" date="2018" name="Genet. Mol. Biol.">
        <title>The genome sequence of Dyella jiangningensis FCAV SCS01 from a lignocellulose-decomposing microbial consortium metagenome reveals potential for biotechnological applications.</title>
        <authorList>
            <person name="Desiderato J.G."/>
            <person name="Alvarenga D.O."/>
            <person name="Constancio M.T.L."/>
            <person name="Alves L.M.C."/>
            <person name="Varani A.M."/>
        </authorList>
    </citation>
    <scope>NUCLEOTIDE SEQUENCE [LARGE SCALE GENOMIC DNA]</scope>
    <source>
        <strain evidence="2 3">FCAV SCS01</strain>
    </source>
</reference>
<dbReference type="EMBL" id="NFZS01000004">
    <property type="protein sequence ID" value="RAO75900.1"/>
    <property type="molecule type" value="Genomic_DNA"/>
</dbReference>
<organism evidence="2 3">
    <name type="scientific">Dyella jiangningensis</name>
    <dbReference type="NCBI Taxonomy" id="1379159"/>
    <lineage>
        <taxon>Bacteria</taxon>
        <taxon>Pseudomonadati</taxon>
        <taxon>Pseudomonadota</taxon>
        <taxon>Gammaproteobacteria</taxon>
        <taxon>Lysobacterales</taxon>
        <taxon>Rhodanobacteraceae</taxon>
        <taxon>Dyella</taxon>
    </lineage>
</organism>
<protein>
    <submittedName>
        <fullName evidence="2">Uncharacterized protein</fullName>
    </submittedName>
</protein>
<dbReference type="Proteomes" id="UP000248926">
    <property type="component" value="Unassembled WGS sequence"/>
</dbReference>